<protein>
    <submittedName>
        <fullName evidence="1">Uncharacterized protein</fullName>
    </submittedName>
</protein>
<reference evidence="1 2" key="1">
    <citation type="submission" date="2023-12" db="EMBL/GenBank/DDBJ databases">
        <title>the genome sequence of Hyalangium sp. s54d21.</title>
        <authorList>
            <person name="Zhang X."/>
        </authorList>
    </citation>
    <scope>NUCLEOTIDE SEQUENCE [LARGE SCALE GENOMIC DNA]</scope>
    <source>
        <strain evidence="2">s54d21</strain>
    </source>
</reference>
<organism evidence="1 2">
    <name type="scientific">Hyalangium rubrum</name>
    <dbReference type="NCBI Taxonomy" id="3103134"/>
    <lineage>
        <taxon>Bacteria</taxon>
        <taxon>Pseudomonadati</taxon>
        <taxon>Myxococcota</taxon>
        <taxon>Myxococcia</taxon>
        <taxon>Myxococcales</taxon>
        <taxon>Cystobacterineae</taxon>
        <taxon>Archangiaceae</taxon>
        <taxon>Hyalangium</taxon>
    </lineage>
</organism>
<gene>
    <name evidence="1" type="ORF">SYV04_35500</name>
</gene>
<comment type="caution">
    <text evidence="1">The sequence shown here is derived from an EMBL/GenBank/DDBJ whole genome shotgun (WGS) entry which is preliminary data.</text>
</comment>
<evidence type="ECO:0000313" key="1">
    <source>
        <dbReference type="EMBL" id="MDY7231747.1"/>
    </source>
</evidence>
<proteinExistence type="predicted"/>
<sequence length="223" mass="24860">MTTLNNESNSSINITLTEVETRVLQLVEQGNADAYQIGWLYNYVVDRELTKNTHFKDAKEFFQQKVKVLSQSALTTYGAVARAFSAAACVKYGVYHLYTLLTYEKLANLVADGNEPGPTAILVPQEDGTVAQKAFADCTMEELKAAVKHKRTPPTPLPENATARVELYRNSLEHHFGKENRVRVRARVDRDQLLISLQDIPEAQMSKVVEALMDSLNPSSEAA</sequence>
<dbReference type="EMBL" id="JAXIVS010000016">
    <property type="protein sequence ID" value="MDY7231747.1"/>
    <property type="molecule type" value="Genomic_DNA"/>
</dbReference>
<dbReference type="RefSeq" id="WP_321550463.1">
    <property type="nucleotide sequence ID" value="NZ_JAXIVS010000016.1"/>
</dbReference>
<dbReference type="Proteomes" id="UP001291309">
    <property type="component" value="Unassembled WGS sequence"/>
</dbReference>
<accession>A0ABU5HG09</accession>
<evidence type="ECO:0000313" key="2">
    <source>
        <dbReference type="Proteomes" id="UP001291309"/>
    </source>
</evidence>
<keyword evidence="2" id="KW-1185">Reference proteome</keyword>
<name>A0ABU5HG09_9BACT</name>